<dbReference type="InterPro" id="IPR020843">
    <property type="entry name" value="ER"/>
</dbReference>
<feature type="domain" description="Enoyl reductase (ER)" evidence="1">
    <location>
        <begin position="12"/>
        <end position="330"/>
    </location>
</feature>
<evidence type="ECO:0000259" key="1">
    <source>
        <dbReference type="SMART" id="SM00829"/>
    </source>
</evidence>
<sequence length="335" mass="35366">MSVQAVQYDHFGPVENLKFVSVPEEIPGEGQVKIAVHAVGLNPVDYKIFEGAPQLRMLSRVMKIRNPRRWFESKKSQFPRGVGRDFSGTVLEVGPGVSGYHVGDEVFGTIVSAPGLGTKRGSLATEICVNTGDIALKPASIDFDHAAAMGVAALTVGGAFRHIGVGAGDTVVISAASGGIGSTAVQYAVARGARVVGIAGAANAEFVRSLGAVPVAYGEGVRERVLKAAEGRVTKFLDCYGGDYVSLAFSLGLKGKDIGTLVPSPKVMIRGAQFTGPRHSEHGDFEALAELVTEGKVSIRLDRVYGFTIEDVRAAYRDLKAGHTRGKRVVRITDS</sequence>
<name>A0A291DHL9_9MICC</name>
<dbReference type="AlphaFoldDB" id="A0A291DHL9"/>
<dbReference type="Proteomes" id="UP000218628">
    <property type="component" value="Chromosome"/>
</dbReference>
<dbReference type="SUPFAM" id="SSF50129">
    <property type="entry name" value="GroES-like"/>
    <property type="match status" value="1"/>
</dbReference>
<accession>A0A291DHL9</accession>
<dbReference type="Gene3D" id="3.40.50.720">
    <property type="entry name" value="NAD(P)-binding Rossmann-like Domain"/>
    <property type="match status" value="1"/>
</dbReference>
<dbReference type="Pfam" id="PF08240">
    <property type="entry name" value="ADH_N"/>
    <property type="match status" value="1"/>
</dbReference>
<dbReference type="EMBL" id="CP023510">
    <property type="protein sequence ID" value="ATF63880.1"/>
    <property type="molecule type" value="Genomic_DNA"/>
</dbReference>
<organism evidence="2 3">
    <name type="scientific">Rothia mucilaginosa</name>
    <dbReference type="NCBI Taxonomy" id="43675"/>
    <lineage>
        <taxon>Bacteria</taxon>
        <taxon>Bacillati</taxon>
        <taxon>Actinomycetota</taxon>
        <taxon>Actinomycetes</taxon>
        <taxon>Micrococcales</taxon>
        <taxon>Micrococcaceae</taxon>
        <taxon>Rothia</taxon>
    </lineage>
</organism>
<dbReference type="RefSeq" id="WP_070506113.1">
    <property type="nucleotide sequence ID" value="NZ_CBDENA010000052.1"/>
</dbReference>
<dbReference type="CDD" id="cd05289">
    <property type="entry name" value="MDR_like_2"/>
    <property type="match status" value="1"/>
</dbReference>
<dbReference type="InterPro" id="IPR011032">
    <property type="entry name" value="GroES-like_sf"/>
</dbReference>
<dbReference type="GO" id="GO:0016491">
    <property type="term" value="F:oxidoreductase activity"/>
    <property type="evidence" value="ECO:0007669"/>
    <property type="project" value="InterPro"/>
</dbReference>
<dbReference type="PANTHER" id="PTHR11695:SF648">
    <property type="entry name" value="ZINC-BINDING OXIDOREDUCTASE"/>
    <property type="match status" value="1"/>
</dbReference>
<reference evidence="3" key="1">
    <citation type="submission" date="2017-09" db="EMBL/GenBank/DDBJ databases">
        <title>FDA dAtabase for Regulatory Grade micrObial Sequences (FDA-ARGOS): Supporting development and validation of Infectious Disease Dx tests.</title>
        <authorList>
            <person name="Minogue T."/>
            <person name="Wolcott M."/>
            <person name="Wasieloski L."/>
            <person name="Aguilar W."/>
            <person name="Moore D."/>
            <person name="Tallon L."/>
            <person name="Sadzewicz L."/>
            <person name="Ott S."/>
            <person name="Zhao X."/>
            <person name="Nagaraj S."/>
            <person name="Vavikolanu K."/>
            <person name="Aluvathingal J."/>
            <person name="Nadendla S."/>
            <person name="Sichtig H."/>
        </authorList>
    </citation>
    <scope>NUCLEOTIDE SEQUENCE [LARGE SCALE GENOMIC DNA]</scope>
    <source>
        <strain evidence="3">FDAARGOS_369</strain>
    </source>
</reference>
<dbReference type="InterPro" id="IPR013154">
    <property type="entry name" value="ADH-like_N"/>
</dbReference>
<dbReference type="InterPro" id="IPR050700">
    <property type="entry name" value="YIM1/Zinc_Alcohol_DH_Fams"/>
</dbReference>
<dbReference type="PANTHER" id="PTHR11695">
    <property type="entry name" value="ALCOHOL DEHYDROGENASE RELATED"/>
    <property type="match status" value="1"/>
</dbReference>
<gene>
    <name evidence="2" type="ORF">CO690_09435</name>
</gene>
<evidence type="ECO:0000313" key="3">
    <source>
        <dbReference type="Proteomes" id="UP000218628"/>
    </source>
</evidence>
<proteinExistence type="predicted"/>
<dbReference type="Pfam" id="PF13602">
    <property type="entry name" value="ADH_zinc_N_2"/>
    <property type="match status" value="1"/>
</dbReference>
<dbReference type="Gene3D" id="3.90.180.10">
    <property type="entry name" value="Medium-chain alcohol dehydrogenases, catalytic domain"/>
    <property type="match status" value="1"/>
</dbReference>
<dbReference type="InterPro" id="IPR036291">
    <property type="entry name" value="NAD(P)-bd_dom_sf"/>
</dbReference>
<protein>
    <submittedName>
        <fullName evidence="2">Oxidoreductase</fullName>
    </submittedName>
</protein>
<evidence type="ECO:0000313" key="2">
    <source>
        <dbReference type="EMBL" id="ATF63880.1"/>
    </source>
</evidence>
<dbReference type="SUPFAM" id="SSF51735">
    <property type="entry name" value="NAD(P)-binding Rossmann-fold domains"/>
    <property type="match status" value="1"/>
</dbReference>
<dbReference type="SMART" id="SM00829">
    <property type="entry name" value="PKS_ER"/>
    <property type="match status" value="1"/>
</dbReference>